<evidence type="ECO:0000313" key="4">
    <source>
        <dbReference type="Proteomes" id="UP000831113"/>
    </source>
</evidence>
<organism evidence="3 4">
    <name type="scientific">Hymenobacter tibetensis</name>
    <dbReference type="NCBI Taxonomy" id="497967"/>
    <lineage>
        <taxon>Bacteria</taxon>
        <taxon>Pseudomonadati</taxon>
        <taxon>Bacteroidota</taxon>
        <taxon>Cytophagia</taxon>
        <taxon>Cytophagales</taxon>
        <taxon>Hymenobacteraceae</taxon>
        <taxon>Hymenobacter</taxon>
    </lineage>
</organism>
<gene>
    <name evidence="3" type="ORF">MTX78_16070</name>
</gene>
<keyword evidence="1" id="KW-0732">Signal</keyword>
<protein>
    <submittedName>
        <fullName evidence="3">DUF4136 domain-containing protein</fullName>
    </submittedName>
</protein>
<dbReference type="EMBL" id="CP094669">
    <property type="protein sequence ID" value="UOG73637.1"/>
    <property type="molecule type" value="Genomic_DNA"/>
</dbReference>
<dbReference type="Pfam" id="PF13590">
    <property type="entry name" value="DUF4136"/>
    <property type="match status" value="1"/>
</dbReference>
<dbReference type="Proteomes" id="UP000831113">
    <property type="component" value="Chromosome"/>
</dbReference>
<sequence length="180" mass="20223">MKTYFLLFLLALAAACTPVRVESTTQSPGVNFSAYKTYNFMDVTARNEAAFQGSGAGIEELKSAVARELERRGYQRADTPDLWVNIGVVTQEKVQTRETTIYEAPRYIGQRRYRWQSEQVPVRSYAEGTATVDVVDAARNEQIWQGVAASTLSKDPDKLAARIDQGITEMFEKYPVAPRQ</sequence>
<dbReference type="InterPro" id="IPR025411">
    <property type="entry name" value="DUF4136"/>
</dbReference>
<feature type="chain" id="PRO_5046171636" evidence="1">
    <location>
        <begin position="22"/>
        <end position="180"/>
    </location>
</feature>
<evidence type="ECO:0000259" key="2">
    <source>
        <dbReference type="Pfam" id="PF13590"/>
    </source>
</evidence>
<feature type="domain" description="DUF4136" evidence="2">
    <location>
        <begin position="24"/>
        <end position="175"/>
    </location>
</feature>
<dbReference type="Gene3D" id="3.30.160.670">
    <property type="match status" value="1"/>
</dbReference>
<accession>A0ABY4CUB8</accession>
<name>A0ABY4CUB8_9BACT</name>
<dbReference type="RefSeq" id="WP_243796317.1">
    <property type="nucleotide sequence ID" value="NZ_CP094669.1"/>
</dbReference>
<reference evidence="3 4" key="1">
    <citation type="submission" date="2022-03" db="EMBL/GenBank/DDBJ databases">
        <title>Hymenobactersp. isolated from the air.</title>
        <authorList>
            <person name="Won M."/>
            <person name="Kwon S.-W."/>
        </authorList>
    </citation>
    <scope>NUCLEOTIDE SEQUENCE [LARGE SCALE GENOMIC DNA]</scope>
    <source>
        <strain evidence="3 4">KACC 21982</strain>
    </source>
</reference>
<evidence type="ECO:0000256" key="1">
    <source>
        <dbReference type="SAM" id="SignalP"/>
    </source>
</evidence>
<keyword evidence="4" id="KW-1185">Reference proteome</keyword>
<feature type="signal peptide" evidence="1">
    <location>
        <begin position="1"/>
        <end position="21"/>
    </location>
</feature>
<proteinExistence type="predicted"/>
<evidence type="ECO:0000313" key="3">
    <source>
        <dbReference type="EMBL" id="UOG73637.1"/>
    </source>
</evidence>
<dbReference type="PROSITE" id="PS51257">
    <property type="entry name" value="PROKAR_LIPOPROTEIN"/>
    <property type="match status" value="1"/>
</dbReference>